<keyword evidence="2" id="KW-1185">Reference proteome</keyword>
<organism evidence="1 2">
    <name type="scientific">Geodia barretti</name>
    <name type="common">Barrett's horny sponge</name>
    <dbReference type="NCBI Taxonomy" id="519541"/>
    <lineage>
        <taxon>Eukaryota</taxon>
        <taxon>Metazoa</taxon>
        <taxon>Porifera</taxon>
        <taxon>Demospongiae</taxon>
        <taxon>Heteroscleromorpha</taxon>
        <taxon>Tetractinellida</taxon>
        <taxon>Astrophorina</taxon>
        <taxon>Geodiidae</taxon>
        <taxon>Geodia</taxon>
    </lineage>
</organism>
<reference evidence="1" key="1">
    <citation type="submission" date="2023-03" db="EMBL/GenBank/DDBJ databases">
        <authorList>
            <person name="Steffen K."/>
            <person name="Cardenas P."/>
        </authorList>
    </citation>
    <scope>NUCLEOTIDE SEQUENCE</scope>
</reference>
<name>A0AA35QT95_GEOBA</name>
<evidence type="ECO:0000313" key="2">
    <source>
        <dbReference type="Proteomes" id="UP001174909"/>
    </source>
</evidence>
<accession>A0AA35QT95</accession>
<gene>
    <name evidence="1" type="ORF">GBAR_LOCUS443</name>
</gene>
<evidence type="ECO:0000313" key="1">
    <source>
        <dbReference type="EMBL" id="CAI7990239.1"/>
    </source>
</evidence>
<dbReference type="Proteomes" id="UP001174909">
    <property type="component" value="Unassembled WGS sequence"/>
</dbReference>
<dbReference type="EMBL" id="CASHTH010000060">
    <property type="protein sequence ID" value="CAI7990239.1"/>
    <property type="molecule type" value="Genomic_DNA"/>
</dbReference>
<comment type="caution">
    <text evidence="1">The sequence shown here is derived from an EMBL/GenBank/DDBJ whole genome shotgun (WGS) entry which is preliminary data.</text>
</comment>
<feature type="non-terminal residue" evidence="1">
    <location>
        <position position="54"/>
    </location>
</feature>
<proteinExistence type="predicted"/>
<protein>
    <submittedName>
        <fullName evidence="1">Uncharacterized protein</fullName>
    </submittedName>
</protein>
<dbReference type="AlphaFoldDB" id="A0AA35QT95"/>
<sequence>MKIDKVIEDTSRDLIKENIAKKIDYLPQQFITSVKKLSNIKGSLLIIFLGLLSV</sequence>